<dbReference type="EMBL" id="JBHUKS010000033">
    <property type="protein sequence ID" value="MFD2473557.1"/>
    <property type="molecule type" value="Genomic_DNA"/>
</dbReference>
<evidence type="ECO:0000313" key="7">
    <source>
        <dbReference type="Proteomes" id="UP001597483"/>
    </source>
</evidence>
<evidence type="ECO:0000256" key="3">
    <source>
        <dbReference type="ARBA" id="ARBA00023163"/>
    </source>
</evidence>
<keyword evidence="3" id="KW-0804">Transcription</keyword>
<gene>
    <name evidence="6" type="ORF">ACFSVL_39580</name>
</gene>
<keyword evidence="1" id="KW-0805">Transcription regulation</keyword>
<dbReference type="SUPFAM" id="SSF46785">
    <property type="entry name" value="Winged helix' DNA-binding domain"/>
    <property type="match status" value="1"/>
</dbReference>
<evidence type="ECO:0000256" key="2">
    <source>
        <dbReference type="ARBA" id="ARBA00023125"/>
    </source>
</evidence>
<reference evidence="7" key="1">
    <citation type="journal article" date="2019" name="Int. J. Syst. Evol. Microbiol.">
        <title>The Global Catalogue of Microorganisms (GCM) 10K type strain sequencing project: providing services to taxonomists for standard genome sequencing and annotation.</title>
        <authorList>
            <consortium name="The Broad Institute Genomics Platform"/>
            <consortium name="The Broad Institute Genome Sequencing Center for Infectious Disease"/>
            <person name="Wu L."/>
            <person name="Ma J."/>
        </authorList>
    </citation>
    <scope>NUCLEOTIDE SEQUENCE [LARGE SCALE GENOMIC DNA]</scope>
    <source>
        <strain evidence="7">CGMCC 4.7641</strain>
    </source>
</reference>
<dbReference type="RefSeq" id="WP_378312130.1">
    <property type="nucleotide sequence ID" value="NZ_JBHUKS010000033.1"/>
</dbReference>
<feature type="domain" description="Transcription regulator AsnC/Lrp ligand binding" evidence="4">
    <location>
        <begin position="82"/>
        <end position="143"/>
    </location>
</feature>
<evidence type="ECO:0000256" key="1">
    <source>
        <dbReference type="ARBA" id="ARBA00023015"/>
    </source>
</evidence>
<dbReference type="InterPro" id="IPR036388">
    <property type="entry name" value="WH-like_DNA-bd_sf"/>
</dbReference>
<dbReference type="Proteomes" id="UP001597483">
    <property type="component" value="Unassembled WGS sequence"/>
</dbReference>
<name>A0ABW5HK98_9PSEU</name>
<feature type="domain" description="HTH asnC-type" evidence="5">
    <location>
        <begin position="182"/>
        <end position="221"/>
    </location>
</feature>
<dbReference type="PANTHER" id="PTHR30154">
    <property type="entry name" value="LEUCINE-RESPONSIVE REGULATORY PROTEIN"/>
    <property type="match status" value="1"/>
</dbReference>
<dbReference type="PRINTS" id="PR00033">
    <property type="entry name" value="HTHASNC"/>
</dbReference>
<comment type="caution">
    <text evidence="6">The sequence shown here is derived from an EMBL/GenBank/DDBJ whole genome shotgun (WGS) entry which is preliminary data.</text>
</comment>
<dbReference type="SMART" id="SM00344">
    <property type="entry name" value="HTH_ASNC"/>
    <property type="match status" value="1"/>
</dbReference>
<dbReference type="SUPFAM" id="SSF54909">
    <property type="entry name" value="Dimeric alpha+beta barrel"/>
    <property type="match status" value="1"/>
</dbReference>
<dbReference type="InterPro" id="IPR011008">
    <property type="entry name" value="Dimeric_a/b-barrel"/>
</dbReference>
<dbReference type="InterPro" id="IPR019887">
    <property type="entry name" value="Tscrpt_reg_AsnC/Lrp_C"/>
</dbReference>
<evidence type="ECO:0000259" key="4">
    <source>
        <dbReference type="Pfam" id="PF01037"/>
    </source>
</evidence>
<accession>A0ABW5HK98</accession>
<dbReference type="Gene3D" id="3.30.70.920">
    <property type="match status" value="1"/>
</dbReference>
<dbReference type="InterPro" id="IPR000485">
    <property type="entry name" value="AsnC-type_HTH_dom"/>
</dbReference>
<dbReference type="PANTHER" id="PTHR30154:SF34">
    <property type="entry name" value="TRANSCRIPTIONAL REGULATOR AZLB"/>
    <property type="match status" value="1"/>
</dbReference>
<dbReference type="Pfam" id="PF13404">
    <property type="entry name" value="HTH_AsnC-type"/>
    <property type="match status" value="1"/>
</dbReference>
<protein>
    <submittedName>
        <fullName evidence="6">Lrp/AsnC family transcriptional regulator</fullName>
    </submittedName>
</protein>
<dbReference type="Pfam" id="PF01037">
    <property type="entry name" value="AsnC_trans_reg"/>
    <property type="match status" value="1"/>
</dbReference>
<keyword evidence="2" id="KW-0238">DNA-binding</keyword>
<evidence type="ECO:0000259" key="5">
    <source>
        <dbReference type="Pfam" id="PF13404"/>
    </source>
</evidence>
<dbReference type="InterPro" id="IPR019888">
    <property type="entry name" value="Tscrpt_reg_AsnC-like"/>
</dbReference>
<dbReference type="Gene3D" id="1.10.10.10">
    <property type="entry name" value="Winged helix-like DNA-binding domain superfamily/Winged helix DNA-binding domain"/>
    <property type="match status" value="2"/>
</dbReference>
<sequence length="361" mass="38533">MSDPPPDFANLSEAELKLIHALQINPRVSWTSAGAALAVDPSTASRTWQGLSASGRAWVSASPRSAASEAPLIAFIEMSCRIGTADTVAADLADQPWAATIERTTGSRDLLVSGMVTDLSALAALVSNELEAIDGVEGTRVQVATFVAAEGAGWRLHALSAEAIRKLSDQRPAVQARPVRVDHHDTALLRELGRDGRMGYSEIASRTGLGISTIRRRVQRLIATSTVSLRCEVAQPLSGWPVSAALWCRVPPARLGQVMSGFSGMPEIRLCASVTGGPANLLLALWLRSPADLQRLEALVGERLPDLDVMDRALTLRHVKRMGRILDSRGRAVGVVPVVPRTPSHLVEATDVAEAAMLTFE</sequence>
<dbReference type="InterPro" id="IPR036390">
    <property type="entry name" value="WH_DNA-bd_sf"/>
</dbReference>
<evidence type="ECO:0000313" key="6">
    <source>
        <dbReference type="EMBL" id="MFD2473557.1"/>
    </source>
</evidence>
<keyword evidence="7" id="KW-1185">Reference proteome</keyword>
<organism evidence="6 7">
    <name type="scientific">Amycolatopsis silviterrae</name>
    <dbReference type="NCBI Taxonomy" id="1656914"/>
    <lineage>
        <taxon>Bacteria</taxon>
        <taxon>Bacillati</taxon>
        <taxon>Actinomycetota</taxon>
        <taxon>Actinomycetes</taxon>
        <taxon>Pseudonocardiales</taxon>
        <taxon>Pseudonocardiaceae</taxon>
        <taxon>Amycolatopsis</taxon>
    </lineage>
</organism>
<proteinExistence type="predicted"/>